<protein>
    <recommendedName>
        <fullName evidence="4">HSP20 family protein</fullName>
    </recommendedName>
</protein>
<organism evidence="2">
    <name type="scientific">Salvia splendens</name>
    <name type="common">Scarlet sage</name>
    <dbReference type="NCBI Taxonomy" id="180675"/>
    <lineage>
        <taxon>Eukaryota</taxon>
        <taxon>Viridiplantae</taxon>
        <taxon>Streptophyta</taxon>
        <taxon>Embryophyta</taxon>
        <taxon>Tracheophyta</taxon>
        <taxon>Spermatophyta</taxon>
        <taxon>Magnoliopsida</taxon>
        <taxon>eudicotyledons</taxon>
        <taxon>Gunneridae</taxon>
        <taxon>Pentapetalae</taxon>
        <taxon>asterids</taxon>
        <taxon>lamiids</taxon>
        <taxon>Lamiales</taxon>
        <taxon>Lamiaceae</taxon>
        <taxon>Nepetoideae</taxon>
        <taxon>Mentheae</taxon>
        <taxon>Salviinae</taxon>
        <taxon>Salvia</taxon>
        <taxon>Salvia subgen. Calosphace</taxon>
        <taxon>core Calosphace</taxon>
    </lineage>
</organism>
<dbReference type="CDD" id="cd06464">
    <property type="entry name" value="ACD_sHsps-like"/>
    <property type="match status" value="1"/>
</dbReference>
<reference evidence="2" key="2">
    <citation type="submission" date="2020-08" db="EMBL/GenBank/DDBJ databases">
        <title>Plant Genome Project.</title>
        <authorList>
            <person name="Zhang R.-G."/>
        </authorList>
    </citation>
    <scope>NUCLEOTIDE SEQUENCE</scope>
    <source>
        <strain evidence="2">Huo1</strain>
        <tissue evidence="2">Leaf</tissue>
    </source>
</reference>
<dbReference type="Proteomes" id="UP000298416">
    <property type="component" value="Unassembled WGS sequence"/>
</dbReference>
<evidence type="ECO:0008006" key="4">
    <source>
        <dbReference type="Google" id="ProtNLM"/>
    </source>
</evidence>
<keyword evidence="3" id="KW-1185">Reference proteome</keyword>
<name>A0A8X8WU33_SALSN</name>
<proteinExistence type="predicted"/>
<evidence type="ECO:0000256" key="1">
    <source>
        <dbReference type="SAM" id="MobiDB-lite"/>
    </source>
</evidence>
<gene>
    <name evidence="2" type="ORF">SASPL_137831</name>
</gene>
<evidence type="ECO:0000313" key="3">
    <source>
        <dbReference type="Proteomes" id="UP000298416"/>
    </source>
</evidence>
<dbReference type="PANTHER" id="PTHR33879:SF3">
    <property type="entry name" value="17.6 KDA CLASS II HEAT SHOCK PROTEIN-RELATED"/>
    <property type="match status" value="1"/>
</dbReference>
<feature type="compositionally biased region" description="Basic and acidic residues" evidence="1">
    <location>
        <begin position="138"/>
        <end position="157"/>
    </location>
</feature>
<dbReference type="PANTHER" id="PTHR33879">
    <property type="entry name" value="17.6 KDA CLASS II HEAT SHOCK PROTEIN-RELATED"/>
    <property type="match status" value="1"/>
</dbReference>
<feature type="region of interest" description="Disordered" evidence="1">
    <location>
        <begin position="136"/>
        <end position="157"/>
    </location>
</feature>
<sequence>MKSHRSKSRSSSQDIKKSKRFTAATVAIYPGVTKIIVRGDGVVDVSGTEFELDLWRFRLPPSTRPELVSAAYEDGELVVTVPKGEDEEDGGGDLGNRSSLFLYKSAILHTSGRGRERCEQRCDDNGETVAINLQQRRKSPERVGWERNTEPEVRQDSGVKQQQWLRLKTPEQQQQQWRWTAGSQEGKGGTSYVLAAVTTAAPALRCYPAAARQVSNSNRSCCVATLAAVLLCLAGDNQRR</sequence>
<dbReference type="AlphaFoldDB" id="A0A8X8WU33"/>
<dbReference type="InterPro" id="IPR008978">
    <property type="entry name" value="HSP20-like_chaperone"/>
</dbReference>
<evidence type="ECO:0000313" key="2">
    <source>
        <dbReference type="EMBL" id="KAG6400986.1"/>
    </source>
</evidence>
<accession>A0A8X8WU33</accession>
<dbReference type="SUPFAM" id="SSF49764">
    <property type="entry name" value="HSP20-like chaperones"/>
    <property type="match status" value="1"/>
</dbReference>
<comment type="caution">
    <text evidence="2">The sequence shown here is derived from an EMBL/GenBank/DDBJ whole genome shotgun (WGS) entry which is preliminary data.</text>
</comment>
<dbReference type="EMBL" id="PNBA02000014">
    <property type="protein sequence ID" value="KAG6400986.1"/>
    <property type="molecule type" value="Genomic_DNA"/>
</dbReference>
<reference evidence="2" key="1">
    <citation type="submission" date="2018-01" db="EMBL/GenBank/DDBJ databases">
        <authorList>
            <person name="Mao J.F."/>
        </authorList>
    </citation>
    <scope>NUCLEOTIDE SEQUENCE</scope>
    <source>
        <strain evidence="2">Huo1</strain>
        <tissue evidence="2">Leaf</tissue>
    </source>
</reference>